<evidence type="ECO:0000259" key="2">
    <source>
        <dbReference type="PROSITE" id="PS50878"/>
    </source>
</evidence>
<dbReference type="Proteomes" id="UP000243745">
    <property type="component" value="Unassembled WGS sequence"/>
</dbReference>
<evidence type="ECO:0000313" key="4">
    <source>
        <dbReference type="Proteomes" id="UP000243745"/>
    </source>
</evidence>
<keyword evidence="4" id="KW-1185">Reference proteome</keyword>
<dbReference type="RefSeq" id="WP_177178460.1">
    <property type="nucleotide sequence ID" value="NZ_FOXF01000003.1"/>
</dbReference>
<dbReference type="PROSITE" id="PS50878">
    <property type="entry name" value="RT_POL"/>
    <property type="match status" value="1"/>
</dbReference>
<dbReference type="Pfam" id="PF00078">
    <property type="entry name" value="RVT_1"/>
    <property type="match status" value="1"/>
</dbReference>
<keyword evidence="3" id="KW-0695">RNA-directed DNA polymerase</keyword>
<evidence type="ECO:0000313" key="3">
    <source>
        <dbReference type="EMBL" id="SFP03556.1"/>
    </source>
</evidence>
<proteinExistence type="predicted"/>
<organism evidence="3 4">
    <name type="scientific">Ruminobacter amylophilus</name>
    <dbReference type="NCBI Taxonomy" id="867"/>
    <lineage>
        <taxon>Bacteria</taxon>
        <taxon>Pseudomonadati</taxon>
        <taxon>Pseudomonadota</taxon>
        <taxon>Gammaproteobacteria</taxon>
        <taxon>Aeromonadales</taxon>
        <taxon>Succinivibrionaceae</taxon>
        <taxon>Ruminobacter</taxon>
    </lineage>
</organism>
<dbReference type="GO" id="GO:0003964">
    <property type="term" value="F:RNA-directed DNA polymerase activity"/>
    <property type="evidence" value="ECO:0007669"/>
    <property type="project" value="UniProtKB-KW"/>
</dbReference>
<feature type="domain" description="Reverse transcriptase" evidence="2">
    <location>
        <begin position="225"/>
        <end position="564"/>
    </location>
</feature>
<feature type="compositionally biased region" description="Acidic residues" evidence="1">
    <location>
        <begin position="107"/>
        <end position="116"/>
    </location>
</feature>
<sequence length="773" mass="91090">MKNNKKKNKNNKKVTKTDNDFVSDFSVNLHALSRFMKNLPKDARLKEMAGGRNVIEVKKILENNALNEMLISNQQLICDHLRDEAEVYHEIQNLIAEYERELKSLEEEFDDSESEETPVSASDSEKSENGAGGKHKRRFSQKHVPDEATLKLQALIAEKLPYYREKNTAHFDSRISFSSEDDVIRMHDWINNPEEIARHSFYPLISNTQKTRQKRKIEEFRFYSKALKENTDPEIVKECREKIEKFKKNGPVKERPIRICSHLDSLIYARYARLLRKKYEEYIRDLGFSDSVLAYRKTPVRKINGVKVEFPTIGAVYDVVRFIREKNCRCIALSVDLSSFFDCIDHRNLKEEWQNILGVAELPPDHYNVFKSLTNYCYVEKSELERYACECHADEIPDDEDEDDEVVYTSFSWRRFFRNGADFRKFRKWYKAQPDFAGFSSFHRNPGIVKGGRGCGVPQGLSISAVLSNIYMIKFDKAMADFARENGCMYRRYCDDILLIGPDDRNFMDSAYEFLCEKIRERGEGLKLHPYHRNFRNPYSKCQMYDFTSPQIREMPMQYLGFYFNGERVRIRESSIAGFYRDMSKAVTALRIRKFNFARKKIMDDIGYLAAENLGKVKLVCVRHVMEDKLSKEVKKVIRRCTPEAARRVTNRCLDISSRIDDFAESDQFKDKLLRFIISDVDKKTGRTVYRQAFVPNLRLLHRIYSFRSTRNFMRYVINAAEVFDEPEKGNDTIRRQLRSHTTHLNRKIRRAYLINCEKLKEYASEFLLAQNR</sequence>
<name>A0A662ZED9_9GAMM</name>
<evidence type="ECO:0000256" key="1">
    <source>
        <dbReference type="SAM" id="MobiDB-lite"/>
    </source>
</evidence>
<gene>
    <name evidence="3" type="ORF">SAMN02910344_00250</name>
</gene>
<dbReference type="InterPro" id="IPR043502">
    <property type="entry name" value="DNA/RNA_pol_sf"/>
</dbReference>
<reference evidence="3 4" key="1">
    <citation type="submission" date="2016-10" db="EMBL/GenBank/DDBJ databases">
        <authorList>
            <person name="Varghese N."/>
            <person name="Submissions S."/>
        </authorList>
    </citation>
    <scope>NUCLEOTIDE SEQUENCE [LARGE SCALE GENOMIC DNA]</scope>
    <source>
        <strain evidence="3 4">DSM 1361</strain>
    </source>
</reference>
<keyword evidence="3" id="KW-0548">Nucleotidyltransferase</keyword>
<feature type="region of interest" description="Disordered" evidence="1">
    <location>
        <begin position="105"/>
        <end position="143"/>
    </location>
</feature>
<dbReference type="InterPro" id="IPR000477">
    <property type="entry name" value="RT_dom"/>
</dbReference>
<keyword evidence="3" id="KW-0808">Transferase</keyword>
<dbReference type="AlphaFoldDB" id="A0A662ZED9"/>
<dbReference type="SUPFAM" id="SSF56672">
    <property type="entry name" value="DNA/RNA polymerases"/>
    <property type="match status" value="1"/>
</dbReference>
<accession>A0A662ZED9</accession>
<dbReference type="EMBL" id="FOXF01000003">
    <property type="protein sequence ID" value="SFP03556.1"/>
    <property type="molecule type" value="Genomic_DNA"/>
</dbReference>
<protein>
    <submittedName>
        <fullName evidence="3">Reverse transcriptase (RNA-dependent DNA polymerase)</fullName>
    </submittedName>
</protein>